<accession>A0AAN9TWW5</accession>
<dbReference type="Proteomes" id="UP001367676">
    <property type="component" value="Unassembled WGS sequence"/>
</dbReference>
<evidence type="ECO:0000313" key="3">
    <source>
        <dbReference type="Proteomes" id="UP001367676"/>
    </source>
</evidence>
<organism evidence="2 3">
    <name type="scientific">Parthenolecanium corni</name>
    <dbReference type="NCBI Taxonomy" id="536013"/>
    <lineage>
        <taxon>Eukaryota</taxon>
        <taxon>Metazoa</taxon>
        <taxon>Ecdysozoa</taxon>
        <taxon>Arthropoda</taxon>
        <taxon>Hexapoda</taxon>
        <taxon>Insecta</taxon>
        <taxon>Pterygota</taxon>
        <taxon>Neoptera</taxon>
        <taxon>Paraneoptera</taxon>
        <taxon>Hemiptera</taxon>
        <taxon>Sternorrhyncha</taxon>
        <taxon>Coccoidea</taxon>
        <taxon>Coccidae</taxon>
        <taxon>Parthenolecanium</taxon>
    </lineage>
</organism>
<dbReference type="EMBL" id="JBBCAQ010000022">
    <property type="protein sequence ID" value="KAK7590691.1"/>
    <property type="molecule type" value="Genomic_DNA"/>
</dbReference>
<evidence type="ECO:0000313" key="2">
    <source>
        <dbReference type="EMBL" id="KAK7590691.1"/>
    </source>
</evidence>
<protein>
    <recommendedName>
        <fullName evidence="4">Apolipophorin</fullName>
    </recommendedName>
</protein>
<evidence type="ECO:0000256" key="1">
    <source>
        <dbReference type="SAM" id="MobiDB-lite"/>
    </source>
</evidence>
<evidence type="ECO:0008006" key="4">
    <source>
        <dbReference type="Google" id="ProtNLM"/>
    </source>
</evidence>
<name>A0AAN9TWW5_9HEMI</name>
<comment type="caution">
    <text evidence="2">The sequence shown here is derived from an EMBL/GenBank/DDBJ whole genome shotgun (WGS) entry which is preliminary data.</text>
</comment>
<reference evidence="2 3" key="1">
    <citation type="submission" date="2024-03" db="EMBL/GenBank/DDBJ databases">
        <title>Adaptation during the transition from Ophiocordyceps entomopathogen to insect associate is accompanied by gene loss and intensified selection.</title>
        <authorList>
            <person name="Ward C.M."/>
            <person name="Onetto C.A."/>
            <person name="Borneman A.R."/>
        </authorList>
    </citation>
    <scope>NUCLEOTIDE SEQUENCE [LARGE SCALE GENOMIC DNA]</scope>
    <source>
        <strain evidence="2">AWRI1</strain>
        <tissue evidence="2">Single Adult Female</tissue>
    </source>
</reference>
<proteinExistence type="predicted"/>
<keyword evidence="3" id="KW-1185">Reference proteome</keyword>
<sequence length="6673" mass="734297">MSTYCRITGKSRGLPKPHYFPLLPPISPADAKRLCRITGKSYGLPTHHYIPVVTALSRKRKIKCQVTAKSDGQATHHFQPAASEATKHSVLKSFRYVVPVLETNAELLELLGAKVDGASNENAKFVYTVHERQYGLVLPAQLEAAVRDGDVRDIMLAKDADKLVLKLRKGASVEVDIRDAALDQWDLFEGEGPNQDIVIRRKKQRRGTDTNDWRRKIFEDKEKEADSEEERITQIRSKRPAKSRLVAKANPVLCSWKNVSVDGAVVRGDPKVDSKVRKSILEALGKRSLVDFVDDNQGVGEPVVRLMPTPLKIDAESVDLCHSLPGLVQQPVLLSDGVIGFRVASVVTPFQPNMAQVDVATSDALTKLNENKATLKKALAKQNSCLKKCASMLVRVDEIPAAVASIAQVIERGSGIAKHKFEQGMKLTLKDSEKYVPGQFFATGKGEIFIPGNVVETATGPQFVPGFAISTDDGEPKFVPGFIIKEDQSDPIGTFVAGQLVLTRDGEKFVQGQRVVTGDGSRFMPGQTVFTTDGVKFVPGQVVEDPKVESGFRFVPGQTIMTNEGAQFVPGQFIETPSGLSVFQPGQSVLNENFNWEFVQGQNFKGDDGDLVFVPGKEILSEDGHRQFIPGRILINENQSEIFIPGITMTDESGKLKFVPGMELETDNGVVFVEGIVAELDDSTHSFLIGKVSSTDEADGIHFERAVSPEGVVVHDIIPHLGLSISSINRSDTDDNTVFGHMVQSSQGIEFFPGEAAGLPAGKVIPGRLVKDDETQFIPGTMIDEKFIPGQVIDTNAGPKFVPGQVLHTSSGPKFVPGQTMDTENGPKFIPGQIIDTKSGPTFIPGQVISTDEEGSRFVPGQVVDTMEGPRFVPGRVVETGDGVAFIPGQIVETEDGLRFVAPDLEDDPEGGYQFTLQGFEVAQEELKMIQRNTVPSACLAGQLAIDWKMLQQLSDAGMAVGRQIPVDIPDVDIKSSHIAEVACTIINNLNLDSSYSIQMNHILSNVLQIAQSNVLLPEVEMTKDENLKLLINLTEQFKHSLDSPEFLNTLGNAIVNIINADLDHKQQSINTLHAVTVDLATKVREKQMGKILPSPAVQMARKMANKMNLDGASSIKMSHILSNIQQLKDLNVAVLDEEITDKNLQAFLNVAIEGADNVGDEEYMQVLGKALENAIKLDTDNQSQNIETLESITNNLASKVRAKKLKKVLSVPIMEMACQVASKLGLDPQHSTKIGHILLNMQQAKQSDGLVLNKDIGDEDSRKLVNATLKCRNGGNEELLQSLGNALENIINEHDQDKLQKIDHLLNFSANLAKDAQTEESEEISPSSAVIESACKIAKKFEVGGLDSIKINDILLNLQTIKQSNIPIAVQKIADKNLKKLLSLVLDSKSDSSSVESVQAFAAALEETLKADPEQLNTIGTLHTLTTNMANDIHQQKVSENLPLSTVEFVYKTVEELDIDPSYTTKIGKILSNLQQIRQAKLPSPNGKIKDKNLKNLLLFVSSLDAKKSNAEIYDDLGEALMSIIKTDSNKERTINTLLALSDDLALKARAQKISVQPAAATEAAYQVAKKLKVGSTESIKIKNILSNLQQIQSFNIPLRDIKNENLKSLLQCAAQEESCESREEFFKKLGSALEDIALTSSESVAQTIDTLHNLTEKLQTDIREKELEQTLSLDVVENACQLARNLNLTPAQSIKMGQILSNLQQLNKSERRDSVRAHVKDENLKILLDLAATCETEGSDTLQSLEKALEKTIKIDPDRKINIIDSLHNATTKLVSNVHKKVKNRHVANMVSQISQKFKVDEPTARKISKILTNMQQIKQSNVTILQNVEDENLKNLLNLASEFEEGKGDAEILQSLGNALEAAIKTDVTCKLKTIDNLHLLTSNFMDKTYHEQQTPILSILSPQMASFVADELSVDHLHSIKINKIFENLQQIRKSGLKIPLEEIKDEKLKHLLHAAASEPEESEAWLQNVSNVLKDVVKQDLIHKFETISTLHELTENLASKTQGNLQNEVLSIKVAEKACKMAKKLQLSPSNSLKLGAIMQNLQQIKKGKISSNNVKVKDKNLKTLLKVSNEFKDETSPEFADAVSNTLEKMICQNLDHKQQTINTLHSLTADLASFVRDQQLNTIASLPTAEMASQIADNMNVDLESSIKINSILSNIQQIKLNYSNIPPDEIVDENLRILLNASSENGENFEGVEYLQVICDALENIIKVDLDHKEQNINALHLSTVNLARKLQAKQSNTTLPLSVLEVACKVAEKLHIDPSYSIKMSSILSNAQKMEKSDIIDLKDEADDGTMKSLLNIALQSIQNNGNNSFVESLENNLESIIQSALENNQETINSLHAMTVKLTSKVRDKQATKIVSAPLFEKATKVASDLNISPTYVVKMSNILANLQQIKQSNVAIFNDEIVDENLKKLLNVVSASENNKSEEQMAQILGDALESVLKEDQSHKLQHIDVLQALTADLASNIANKQVSQTQSSPIAEVACKVANKLNVGPSHSIKMSHIISNLKQIKESHVAILDEITDSNLKKLVDIAMEVNVDKDQEKLFQALGNALEDVICVDLDNKLQTIDNLHLMTANLASSVSKKQSSKTLPLPVIEMACSVASKLDIDPSYSVKMGHILSNLQQIKLSNVPVITAEISDDNLKALVNIAMDCNEDNDSNGAQFLQKIGDALQMSIGQEGENKLQSINTLYLLTTELSSKIHDAEVGKILSLPIIEMACSVASDLNIDPLHTIKLSQILSNIKQITESKGHILEETIPNEKLKQILATVAEYENCENTEVLQKLGNALKQTISADLNNKLQIIDNLHEASESAVTKLLHQRSRSLPSPTVVNNACKVAKNLKLETSSSVPISFILWNLQQLDSVSLNEILKTDAKDENLKCLIKSALKFGEKRDASFVKGICDVLQKIVKGSVDEKKHTIKMLCSLTTNLASKVTNGNMDVTSSPESKMSEIIVRKCKLDASSAVLIENVLNNLQKIQNSNIPYIFRNGVKDENLQKVFQLMSACEKNSENSETLTTLGEALQQVLDENVEDEQKILTMLHATTTNLVANISERSGDILPQDFMAKISETVAKKMKVDPTCAVLVEHILRNVQQIKKADLKNILSNGINENISVILKTALENDAEGEEAVQILSDAICNSIKGTKEQKEEKLNNLYTAINYSINKSNGKVDNNSPSITEAATPLIKDFELSPADSIQVVQILSNLQKIKKSDLPHILGKGASDENLQMVLDLVGECNIQNSEVEQMKTISCAIKNILENDDNISQKISVLHATTSDLASSVRVEDKSPLAPLTTQISEGIVKKMNIDSSCVPVVEQILQNMQTIDKGNIKKILNNGIRDGTLSGILKEILKSDEHTVSVEALGDILVKSVKGTNEEKKQKLATLYSSINNAQAKNDILWTGEKATLASALVTDVTEVSASLINNLGLNSIESVQVVQILDNLQKIKKSTLPSVLQKGTTDKNIQAILTLASAGGEFQGEKLQLQSIGGLLENIIVNSPESKSHIISILHAAAADVASTIQEQPTHCEPLIAKLSENLAEKLHVNPNYAVLIKNVLQNIQQIEKSNIPQILNNGLKNEQFRDILKVVQDNTADDAETTRMLSDVLHNTIKGTTEQKENLINLLYSSTFNLKDQPTLTPDITDIAAPLISKLDLNPSSSRLMINTISNLQKLKKSDIPNLLKKGTVDENVQMVLEALNAGNEKQSEPEQLKAMGTFLENMIGRDPKCKLQMLNLLHAVTSDLVVDIPIHSKNIPSALVAKVSEAIADQMKLDPTCSILVEHIVQNIQGLPKSTIQTILDQENIDENLRQILMVASKSDGPGLSSMQQLGDVLLQTIKGTGEEKEQMLNSLYAKTCDIELNSQSSISSSKLAEVASPLVAKLGLCPSNSSLIVETLNNLQKIKNSKLNTLLQRGNVDENVQVIMKCLSSDIDQKCKGDQLQSIGNILEEIINQNPEQKLNTIAALHATAAKLASNIPDNSEDGSSSTVIKISEEIAKKLELNSCSFVLVKQMLQNLHQVDKVDLINILKKGVSNKTIREFLKAFTQCNLGDEEAVPIIVKSFEKLTKGITGDKEKTINELYTHVCDILSSIDVHNSDHIPLVIEVATPVIAKLNLSPSVSAPIIEILTNLQKIEQSSLVHQLQKGSLDENIQVLLDLASTLDKNKNRVEQVQGACDILEKVLGKSPEQQSRIINILHAVAKDLATNVGSEMSDPLIDEAVGSMVKDLNLNPSTSLLIGKVLENVQKLKKSDLQTILQQGTVSESMQDLIKTALKCDGKESKEEVTKKLADAFQKSIKGNGDQKEQKINSLYTQSINVLADLNETQDKTSKLSSSAMKLTKRLHLPASSSAILGHLVSNLQQIKKSDVQSILQQGEQNENILMIADIVSVNDNISNNSKLQRLIEQGLEENIRGTLEEKLEIINALHAVSVDIVSNKLRHNVNDLPPPSISKIAVDLTKKMKLSRINAQLVGPILWNLQKLNKTDLQNILNKGTLDVDLQDLLKTALNCNDGNKVTETLTNVLQIIIKRHPDHEEETVNLLYSHVVNLLTESTAEKSANPSSQVMDVASNLSEKLNLNPSSSSLIASIFCNIQKLKELPLHSLTQTGELGADTKMILNLVLECNGCTNEEEMLKTFEEAATNAVCGNQMQKLMTLNLLHSTIADMVSTLSQEQINNIPAPLTRQMASMVAKKIDVDVSNIPVIENILSNLQEVCKNNSKGICEYGPVHKNLQILLDDALLYSDKAPDQITHILAESLQKVINASPIDKEEKLNCLYSSTLNLLTNTRKSQLNAVCLSKTAKVARALASNLDMAPDETPLIEQVLSAVHQIIELNSVGELEFVKMDDTIEQIIELNSELDDEVENLPERLGKVLEKVISGGHQEKLDQLTTLHATASNIIFQVRQKQSINNPPIEVTRVAQNITKKLDLDSSNSMLIERAIWNLEQLTPANCRNILKKGVPNESLRALLKVLVEENNDHVDVTLTLGSAIQKLIKGTSDQKEQKIQELYSSTFLLVSETQKFCIDESSDVSIKVVIPLTKRLQLDIPTSNLIANMLINLRKIKKSTLPKILQEGVVDKNVQVVLDLLTACNDNDEELTQIKSMSGALESLIENNPEQKVQLISKLHAVTLDLLPSMPSEETVRKPTASVASTSKAVIKKLNIGESKTVLIEKLLTNLQDIKKSASNLQIDDIVAEDDFKKILKIVLDMPSNTGPEKVAQLIGDALQKAIKGTREQKEDEINTLYAKSIDVLFSLPSKSIACTTESDIAEVAHSLAKNLELGSADTVLLRQILSNIQTIEKSRLSNILKNGVLDERLQPVISLIVKSEENEGKMEKLHSIGSALQSIINEKPDKKQQLLNSIHVAAVDLISYLQKNEDKNLTAPPSSFTETAQKIAEKLMLDSSHTAIVSQTLWNLQQASKANLNNILGEGILDDNAKKLVHQVIEAGDCKTDAEVAQALGHAFEQAVQVNLLTDAKTNQIENLIPPAVSEVTNSLIQKLKIDPWHATLVGHFLNNLKKIKQSNIPLPVEEKLGNDRLKVIDDLLVCCDKNQSETEMLQSFSSGLEKAVQGTEKQKLVKLLIKLHATSENLLSSVFSHQTEDIVPSVVGENAVSLTEKLKLDSTTAKLVQNIMLNILQLNETEIHNALQKGVDDTLKAMLDVVLEVGDKRNVNAITSKFCKKLENIIKGTTSEKKQKIHELYAASMSVGSSTPNQPTLNTLPEAAMQVADKVIKKLKIDSWHAKLIGHVLCNLKHIHQKSVSSSIEKGTLDENLQEIIDLALEFKKCSEEPDMLPAFGAALEKTIRGDAEWKLQSLNQLHAATVALMSESNRQQVLNNPPPLVAETSSHVAKKLHLVRSSSVLLGHLLWNLQQIRKADLQRTVQKGVADDNLQILLSVALDNFDQESGELTQTLGDTLYKLLKNDLKLKDQKIDSLYASTINLLTNLHNGNMGGTSAISETAAKIADELNINESYSEKVGHILSNLQQIKRANVALLSEKNRDESLKVLLSLALESSNDRDGRPSLEQMRNALESSILIDMERKLQTINALHAKTANLASKVKDKQSRRFIPMTAIETACKVASRLNIDPTYSVKISGILSNLQEIKQSNTPLIYQKITDESLRKLLDLSLECDSQKEGSALLQSLGDALEKTIKANLAQKLETIDSLHALTLDLTFKVREEQSKKIIPVSVIESACKVASKLQIDPALSIKMSNILCNLLRIKQSFVLLNANEIQDGNLKLLWKVASTCEDGPEGLLFFQTMGDLLENIIQTDLDHKDELINSLHALTVDLFSKIRYRKPNKALLLKNLIRNNIIVKDDVVEKLSSILTEDDLGVRSAFQHMSEENPEFIDKVLQNAASMLKYVPADERKTAHTLHRAIIKAAAETSERKVKNMLQKTESKDFYALVDDAIGLAKALGLGDVVVMLTDILKDSKSIPILARDPIVMEVLKRLTIMRQLAGKRPNFGYALHELKSDPYAARNDPRLRQLVRESAVLMVIPEESYVLRSSEDIPCSLFFGDNSLAVEDFMVRSRQSGSTFLILKRGVQMVVPREAARDVLTGKVPYTLLDENGIQYFKPLHVFNALNLPKVATNRFSNYGYSPKMTKPVRSASSTRVPDDAMKNLTNGSCSSQEMEEEFVLVKDYNADDDAFYLSQGERVKVLKTDDDDPTL</sequence>
<gene>
    <name evidence="2" type="ORF">V9T40_002304</name>
</gene>
<feature type="region of interest" description="Disordered" evidence="1">
    <location>
        <begin position="6608"/>
        <end position="6629"/>
    </location>
</feature>